<comment type="similarity">
    <text evidence="2">Belongs to the YkuD family.</text>
</comment>
<sequence>MPQTLLASPSARTAKRLPALALLLALTVAGCQSGGADVDPAAPPTTDERGGADAAVTTTGDDTVPTDLETSRYVGRGRAQAGVDTTGQADAARSNPETLDDVASADWSGPLYLPLGGDVEGPSVVKLQVLLDRAGFSPGQIDGRWGDNTELAVAWLQKVEGLKTTGIVDAATVEALARRAGSPSELATTRQLTADDVEGPFKTIPSDVYERAEMDRLGYESLGEKLGEEFHVAPELLARLNDGADLDGLSAGDELLVPNVLDEPRSSGDVASLEIFGESGYIHALDADGNVLFHAPVVVGSSYDPSPEGEFTVTSVTRDPWWHYQPSILAGVPDDLPDARLPPGPNNAVGVVWMALSKEHYGIHGTKAPETIGYASSAGCVRLTNWDASHLAGRVSDGTPVRFRDESAQGDVPSV</sequence>
<keyword evidence="4 7" id="KW-0133">Cell shape</keyword>
<feature type="active site" description="Nucleophile" evidence="7">
    <location>
        <position position="380"/>
    </location>
</feature>
<feature type="signal peptide" evidence="9">
    <location>
        <begin position="1"/>
        <end position="21"/>
    </location>
</feature>
<reference evidence="11 12" key="1">
    <citation type="submission" date="2023-09" db="EMBL/GenBank/DDBJ databases">
        <authorList>
            <person name="Rey-Velasco X."/>
        </authorList>
    </citation>
    <scope>NUCLEOTIDE SEQUENCE [LARGE SCALE GENOMIC DNA]</scope>
    <source>
        <strain evidence="11 12">F394</strain>
    </source>
</reference>
<keyword evidence="6 7" id="KW-0961">Cell wall biogenesis/degradation</keyword>
<dbReference type="InterPro" id="IPR036365">
    <property type="entry name" value="PGBD-like_sf"/>
</dbReference>
<dbReference type="PANTHER" id="PTHR30582:SF30">
    <property type="entry name" value="BLR4375 PROTEIN"/>
    <property type="match status" value="1"/>
</dbReference>
<feature type="active site" description="Proton donor/acceptor" evidence="7">
    <location>
        <position position="364"/>
    </location>
</feature>
<evidence type="ECO:0000256" key="4">
    <source>
        <dbReference type="ARBA" id="ARBA00022960"/>
    </source>
</evidence>
<dbReference type="InterPro" id="IPR005490">
    <property type="entry name" value="LD_TPept_cat_dom"/>
</dbReference>
<evidence type="ECO:0000256" key="5">
    <source>
        <dbReference type="ARBA" id="ARBA00022984"/>
    </source>
</evidence>
<dbReference type="CDD" id="cd16913">
    <property type="entry name" value="YkuD_like"/>
    <property type="match status" value="1"/>
</dbReference>
<organism evidence="11 12">
    <name type="scientific">Rubrivirga litoralis</name>
    <dbReference type="NCBI Taxonomy" id="3075598"/>
    <lineage>
        <taxon>Bacteria</taxon>
        <taxon>Pseudomonadati</taxon>
        <taxon>Rhodothermota</taxon>
        <taxon>Rhodothermia</taxon>
        <taxon>Rhodothermales</taxon>
        <taxon>Rubricoccaceae</taxon>
        <taxon>Rubrivirga</taxon>
    </lineage>
</organism>
<feature type="domain" description="L,D-TPase catalytic" evidence="10">
    <location>
        <begin position="271"/>
        <end position="404"/>
    </location>
</feature>
<comment type="pathway">
    <text evidence="1 7">Cell wall biogenesis; peptidoglycan biosynthesis.</text>
</comment>
<dbReference type="Gene3D" id="1.10.101.10">
    <property type="entry name" value="PGBD-like superfamily/PGBD"/>
    <property type="match status" value="1"/>
</dbReference>
<feature type="region of interest" description="Disordered" evidence="8">
    <location>
        <begin position="37"/>
        <end position="101"/>
    </location>
</feature>
<gene>
    <name evidence="11" type="ORF">RM540_04905</name>
</gene>
<dbReference type="PROSITE" id="PS52029">
    <property type="entry name" value="LD_TPASE"/>
    <property type="match status" value="1"/>
</dbReference>
<dbReference type="Proteomes" id="UP001267426">
    <property type="component" value="Unassembled WGS sequence"/>
</dbReference>
<keyword evidence="5 7" id="KW-0573">Peptidoglycan synthesis</keyword>
<accession>A0ABU3BP57</accession>
<dbReference type="EMBL" id="JAVRHT010000008">
    <property type="protein sequence ID" value="MDT0631082.1"/>
    <property type="molecule type" value="Genomic_DNA"/>
</dbReference>
<evidence type="ECO:0000256" key="6">
    <source>
        <dbReference type="ARBA" id="ARBA00023316"/>
    </source>
</evidence>
<protein>
    <submittedName>
        <fullName evidence="11">L,D-transpeptidase family protein</fullName>
    </submittedName>
</protein>
<evidence type="ECO:0000259" key="10">
    <source>
        <dbReference type="PROSITE" id="PS52029"/>
    </source>
</evidence>
<evidence type="ECO:0000256" key="3">
    <source>
        <dbReference type="ARBA" id="ARBA00022679"/>
    </source>
</evidence>
<dbReference type="Pfam" id="PF01471">
    <property type="entry name" value="PG_binding_1"/>
    <property type="match status" value="1"/>
</dbReference>
<keyword evidence="12" id="KW-1185">Reference proteome</keyword>
<evidence type="ECO:0000256" key="9">
    <source>
        <dbReference type="SAM" id="SignalP"/>
    </source>
</evidence>
<keyword evidence="9" id="KW-0732">Signal</keyword>
<dbReference type="Gene3D" id="2.40.440.10">
    <property type="entry name" value="L,D-transpeptidase catalytic domain-like"/>
    <property type="match status" value="1"/>
</dbReference>
<dbReference type="InterPro" id="IPR036366">
    <property type="entry name" value="PGBDSf"/>
</dbReference>
<evidence type="ECO:0000313" key="11">
    <source>
        <dbReference type="EMBL" id="MDT0631082.1"/>
    </source>
</evidence>
<comment type="caution">
    <text evidence="11">The sequence shown here is derived from an EMBL/GenBank/DDBJ whole genome shotgun (WGS) entry which is preliminary data.</text>
</comment>
<dbReference type="SUPFAM" id="SSF141523">
    <property type="entry name" value="L,D-transpeptidase catalytic domain-like"/>
    <property type="match status" value="1"/>
</dbReference>
<feature type="chain" id="PRO_5045253244" evidence="9">
    <location>
        <begin position="22"/>
        <end position="415"/>
    </location>
</feature>
<proteinExistence type="inferred from homology"/>
<dbReference type="SUPFAM" id="SSF47090">
    <property type="entry name" value="PGBD-like"/>
    <property type="match status" value="1"/>
</dbReference>
<evidence type="ECO:0000256" key="7">
    <source>
        <dbReference type="PROSITE-ProRule" id="PRU01373"/>
    </source>
</evidence>
<dbReference type="InterPro" id="IPR038063">
    <property type="entry name" value="Transpep_catalytic_dom"/>
</dbReference>
<dbReference type="PANTHER" id="PTHR30582">
    <property type="entry name" value="L,D-TRANSPEPTIDASE"/>
    <property type="match status" value="1"/>
</dbReference>
<dbReference type="RefSeq" id="WP_311662423.1">
    <property type="nucleotide sequence ID" value="NZ_JAVRHT010000008.1"/>
</dbReference>
<dbReference type="InterPro" id="IPR002477">
    <property type="entry name" value="Peptidoglycan-bd-like"/>
</dbReference>
<feature type="compositionally biased region" description="Low complexity" evidence="8">
    <location>
        <begin position="52"/>
        <end position="63"/>
    </location>
</feature>
<evidence type="ECO:0000256" key="1">
    <source>
        <dbReference type="ARBA" id="ARBA00004752"/>
    </source>
</evidence>
<evidence type="ECO:0000313" key="12">
    <source>
        <dbReference type="Proteomes" id="UP001267426"/>
    </source>
</evidence>
<dbReference type="InterPro" id="IPR050979">
    <property type="entry name" value="LD-transpeptidase"/>
</dbReference>
<dbReference type="Pfam" id="PF03734">
    <property type="entry name" value="YkuD"/>
    <property type="match status" value="1"/>
</dbReference>
<evidence type="ECO:0000256" key="2">
    <source>
        <dbReference type="ARBA" id="ARBA00005992"/>
    </source>
</evidence>
<keyword evidence="3" id="KW-0808">Transferase</keyword>
<evidence type="ECO:0000256" key="8">
    <source>
        <dbReference type="SAM" id="MobiDB-lite"/>
    </source>
</evidence>
<name>A0ABU3BP57_9BACT</name>